<evidence type="ECO:0000256" key="1">
    <source>
        <dbReference type="ARBA" id="ARBA00004141"/>
    </source>
</evidence>
<evidence type="ECO:0000256" key="9">
    <source>
        <dbReference type="ARBA" id="ARBA00023209"/>
    </source>
</evidence>
<evidence type="ECO:0000256" key="2">
    <source>
        <dbReference type="ARBA" id="ARBA00010441"/>
    </source>
</evidence>
<keyword evidence="5 12" id="KW-0812">Transmembrane</keyword>
<gene>
    <name evidence="13" type="ORF">A2W54_04575</name>
</gene>
<dbReference type="InterPro" id="IPR048254">
    <property type="entry name" value="CDP_ALCOHOL_P_TRANSF_CS"/>
</dbReference>
<keyword evidence="6 12" id="KW-1133">Transmembrane helix</keyword>
<evidence type="ECO:0000256" key="5">
    <source>
        <dbReference type="ARBA" id="ARBA00022692"/>
    </source>
</evidence>
<sequence>MENFWRDAQKLPNIITLVRMIFGAPVTIILYKNGFEYAWLVFLLFAVTDLLDGYIARKTNTATSLGARLDPLADQFLVLPVMWYLACVGVWSYIMPTMFLLREILMLLIRAYAEMPSNWLGKIKINAEYAGVALFIFGVQGYYYGFLIIVAALLSAYLSLAYYAVIAFGLQNKDHNA</sequence>
<evidence type="ECO:0000313" key="13">
    <source>
        <dbReference type="EMBL" id="OGF78441.1"/>
    </source>
</evidence>
<dbReference type="GO" id="GO:0016020">
    <property type="term" value="C:membrane"/>
    <property type="evidence" value="ECO:0007669"/>
    <property type="project" value="UniProtKB-SubCell"/>
</dbReference>
<keyword evidence="3" id="KW-0444">Lipid biosynthesis</keyword>
<keyword evidence="4 11" id="KW-0808">Transferase</keyword>
<dbReference type="EMBL" id="MFHI01000028">
    <property type="protein sequence ID" value="OGF78441.1"/>
    <property type="molecule type" value="Genomic_DNA"/>
</dbReference>
<evidence type="ECO:0000313" key="14">
    <source>
        <dbReference type="Proteomes" id="UP000178425"/>
    </source>
</evidence>
<evidence type="ECO:0000256" key="6">
    <source>
        <dbReference type="ARBA" id="ARBA00022989"/>
    </source>
</evidence>
<dbReference type="InterPro" id="IPR050324">
    <property type="entry name" value="CDP-alcohol_PTase-I"/>
</dbReference>
<dbReference type="Gene3D" id="1.20.120.1760">
    <property type="match status" value="1"/>
</dbReference>
<evidence type="ECO:0008006" key="15">
    <source>
        <dbReference type="Google" id="ProtNLM"/>
    </source>
</evidence>
<keyword evidence="7" id="KW-0443">Lipid metabolism</keyword>
<name>A0A1F5WT10_9BACT</name>
<dbReference type="Proteomes" id="UP000178425">
    <property type="component" value="Unassembled WGS sequence"/>
</dbReference>
<dbReference type="GO" id="GO:0046474">
    <property type="term" value="P:glycerophospholipid biosynthetic process"/>
    <property type="evidence" value="ECO:0007669"/>
    <property type="project" value="TreeGrafter"/>
</dbReference>
<evidence type="ECO:0000256" key="4">
    <source>
        <dbReference type="ARBA" id="ARBA00022679"/>
    </source>
</evidence>
<feature type="transmembrane region" description="Helical" evidence="12">
    <location>
        <begin position="76"/>
        <end position="94"/>
    </location>
</feature>
<dbReference type="InterPro" id="IPR000462">
    <property type="entry name" value="CDP-OH_P_trans"/>
</dbReference>
<evidence type="ECO:0000256" key="8">
    <source>
        <dbReference type="ARBA" id="ARBA00023136"/>
    </source>
</evidence>
<keyword evidence="8 12" id="KW-0472">Membrane</keyword>
<evidence type="ECO:0000256" key="3">
    <source>
        <dbReference type="ARBA" id="ARBA00022516"/>
    </source>
</evidence>
<dbReference type="AlphaFoldDB" id="A0A1F5WT10"/>
<dbReference type="Pfam" id="PF01066">
    <property type="entry name" value="CDP-OH_P_transf"/>
    <property type="match status" value="1"/>
</dbReference>
<evidence type="ECO:0000256" key="7">
    <source>
        <dbReference type="ARBA" id="ARBA00023098"/>
    </source>
</evidence>
<protein>
    <recommendedName>
        <fullName evidence="15">CDP-diacylglycerol--glycerol-3-phosphate 3-phosphatidyltransferase</fullName>
    </recommendedName>
</protein>
<proteinExistence type="inferred from homology"/>
<keyword evidence="9" id="KW-0594">Phospholipid biosynthesis</keyword>
<dbReference type="PROSITE" id="PS00379">
    <property type="entry name" value="CDP_ALCOHOL_P_TRANSF"/>
    <property type="match status" value="1"/>
</dbReference>
<evidence type="ECO:0000256" key="11">
    <source>
        <dbReference type="RuleBase" id="RU003750"/>
    </source>
</evidence>
<organism evidence="13 14">
    <name type="scientific">Candidatus Giovannonibacteria bacterium RIFCSPHIGHO2_02_43_13</name>
    <dbReference type="NCBI Taxonomy" id="1798330"/>
    <lineage>
        <taxon>Bacteria</taxon>
        <taxon>Candidatus Giovannoniibacteriota</taxon>
    </lineage>
</organism>
<dbReference type="PIRSF" id="PIRSF000847">
    <property type="entry name" value="Phos_ph_gly_syn"/>
    <property type="match status" value="1"/>
</dbReference>
<dbReference type="InterPro" id="IPR004570">
    <property type="entry name" value="Phosphatidylglycerol_P_synth"/>
</dbReference>
<feature type="transmembrane region" description="Helical" evidence="12">
    <location>
        <begin position="142"/>
        <end position="170"/>
    </location>
</feature>
<evidence type="ECO:0000256" key="12">
    <source>
        <dbReference type="SAM" id="Phobius"/>
    </source>
</evidence>
<dbReference type="PANTHER" id="PTHR14269:SF62">
    <property type="entry name" value="CDP-DIACYLGLYCEROL--GLYCEROL-3-PHOSPHATE 3-PHOSPHATIDYLTRANSFERASE 1, CHLOROPLASTIC"/>
    <property type="match status" value="1"/>
</dbReference>
<comment type="subcellular location">
    <subcellularLocation>
        <location evidence="1">Membrane</location>
        <topology evidence="1">Multi-pass membrane protein</topology>
    </subcellularLocation>
</comment>
<accession>A0A1F5WT10</accession>
<dbReference type="InterPro" id="IPR043130">
    <property type="entry name" value="CDP-OH_PTrfase_TM_dom"/>
</dbReference>
<evidence type="ECO:0000256" key="10">
    <source>
        <dbReference type="ARBA" id="ARBA00023264"/>
    </source>
</evidence>
<reference evidence="13 14" key="1">
    <citation type="journal article" date="2016" name="Nat. Commun.">
        <title>Thousands of microbial genomes shed light on interconnected biogeochemical processes in an aquifer system.</title>
        <authorList>
            <person name="Anantharaman K."/>
            <person name="Brown C.T."/>
            <person name="Hug L.A."/>
            <person name="Sharon I."/>
            <person name="Castelle C.J."/>
            <person name="Probst A.J."/>
            <person name="Thomas B.C."/>
            <person name="Singh A."/>
            <person name="Wilkins M.J."/>
            <person name="Karaoz U."/>
            <person name="Brodie E.L."/>
            <person name="Williams K.H."/>
            <person name="Hubbard S.S."/>
            <person name="Banfield J.F."/>
        </authorList>
    </citation>
    <scope>NUCLEOTIDE SEQUENCE [LARGE SCALE GENOMIC DNA]</scope>
</reference>
<keyword evidence="10" id="KW-1208">Phospholipid metabolism</keyword>
<dbReference type="GO" id="GO:0008444">
    <property type="term" value="F:CDP-diacylglycerol-glycerol-3-phosphate 3-phosphatidyltransferase activity"/>
    <property type="evidence" value="ECO:0007669"/>
    <property type="project" value="InterPro"/>
</dbReference>
<comment type="caution">
    <text evidence="13">The sequence shown here is derived from an EMBL/GenBank/DDBJ whole genome shotgun (WGS) entry which is preliminary data.</text>
</comment>
<dbReference type="PANTHER" id="PTHR14269">
    <property type="entry name" value="CDP-DIACYLGLYCEROL--GLYCEROL-3-PHOSPHATE 3-PHOSPHATIDYLTRANSFERASE-RELATED"/>
    <property type="match status" value="1"/>
</dbReference>
<comment type="similarity">
    <text evidence="2 11">Belongs to the CDP-alcohol phosphatidyltransferase class-I family.</text>
</comment>